<dbReference type="Proteomes" id="UP000503462">
    <property type="component" value="Chromosome 4"/>
</dbReference>
<dbReference type="CDD" id="cd14498">
    <property type="entry name" value="DSP"/>
    <property type="match status" value="1"/>
</dbReference>
<sequence>MQDSRSQDLMQTSHLYSDEYTSRIPTPPRIDIPPPAYDIRQFKLQSHFLATTNIKQIEQLDNPGTVWNYEDRHTAQQILPYLFLGPITITRDPDFFRRHGITLVLCIRSTLVKITDAALQRVRRMGVEAQFVDAADDSSTIKAFPTATAVVKDHIIRLDQQDRTGRVLVCCESGNDRSASVVAATIMETHQDVNHVTAIQVVQTQRFSAMFDNNSRRILQCYWDILSAQRSVAAANDSPEQLQSHLKKRQLPEDDHGQSDDMMIEADRKQYAPFAEY</sequence>
<feature type="region of interest" description="Disordered" evidence="2">
    <location>
        <begin position="236"/>
        <end position="265"/>
    </location>
</feature>
<dbReference type="PROSITE" id="PS50056">
    <property type="entry name" value="TYR_PHOSPHATASE_2"/>
    <property type="match status" value="1"/>
</dbReference>
<feature type="compositionally biased region" description="Basic and acidic residues" evidence="2">
    <location>
        <begin position="250"/>
        <end position="265"/>
    </location>
</feature>
<evidence type="ECO:0000259" key="3">
    <source>
        <dbReference type="PROSITE" id="PS50056"/>
    </source>
</evidence>
<dbReference type="GO" id="GO:0062026">
    <property type="term" value="P:negative regulation of SCF-dependent proteasomal ubiquitin-dependent catabolic process"/>
    <property type="evidence" value="ECO:0007669"/>
    <property type="project" value="TreeGrafter"/>
</dbReference>
<dbReference type="GO" id="GO:1990444">
    <property type="term" value="F:F-box domain binding"/>
    <property type="evidence" value="ECO:0007669"/>
    <property type="project" value="TreeGrafter"/>
</dbReference>
<dbReference type="PANTHER" id="PTHR46588:SF1">
    <property type="entry name" value="SERINE_THREONINE_TYROSINE-INTERACTING PROTEIN"/>
    <property type="match status" value="1"/>
</dbReference>
<reference evidence="4 5" key="1">
    <citation type="journal article" date="2016" name="Sci. Rep.">
        <title>Peltaster fructicola genome reveals evolution from an invasive phytopathogen to an ectophytic parasite.</title>
        <authorList>
            <person name="Xu C."/>
            <person name="Chen H."/>
            <person name="Gleason M.L."/>
            <person name="Xu J.R."/>
            <person name="Liu H."/>
            <person name="Zhang R."/>
            <person name="Sun G."/>
        </authorList>
    </citation>
    <scope>NUCLEOTIDE SEQUENCE [LARGE SCALE GENOMIC DNA]</scope>
    <source>
        <strain evidence="4 5">LNHT1506</strain>
    </source>
</reference>
<dbReference type="AlphaFoldDB" id="A0A6H0Y2L0"/>
<protein>
    <recommendedName>
        <fullName evidence="3">Tyrosine specific protein phosphatases domain-containing protein</fullName>
    </recommendedName>
</protein>
<evidence type="ECO:0000256" key="2">
    <source>
        <dbReference type="SAM" id="MobiDB-lite"/>
    </source>
</evidence>
<gene>
    <name evidence="4" type="ORF">AMS68_006668</name>
</gene>
<organism evidence="4 5">
    <name type="scientific">Peltaster fructicola</name>
    <dbReference type="NCBI Taxonomy" id="286661"/>
    <lineage>
        <taxon>Eukaryota</taxon>
        <taxon>Fungi</taxon>
        <taxon>Dikarya</taxon>
        <taxon>Ascomycota</taxon>
        <taxon>Pezizomycotina</taxon>
        <taxon>Dothideomycetes</taxon>
        <taxon>Dothideomycetes incertae sedis</taxon>
        <taxon>Peltaster</taxon>
    </lineage>
</organism>
<keyword evidence="5" id="KW-1185">Reference proteome</keyword>
<dbReference type="InterPro" id="IPR020422">
    <property type="entry name" value="TYR_PHOSPHATASE_DUAL_dom"/>
</dbReference>
<feature type="domain" description="Tyrosine specific protein phosphatases" evidence="3">
    <location>
        <begin position="153"/>
        <end position="217"/>
    </location>
</feature>
<dbReference type="EMBL" id="CP051142">
    <property type="protein sequence ID" value="QIX01151.1"/>
    <property type="molecule type" value="Genomic_DNA"/>
</dbReference>
<comment type="similarity">
    <text evidence="1">Belongs to the protein-tyrosine phosphatase family. Non-receptor class subfamily.</text>
</comment>
<dbReference type="SMART" id="SM00195">
    <property type="entry name" value="DSPc"/>
    <property type="match status" value="1"/>
</dbReference>
<evidence type="ECO:0000313" key="4">
    <source>
        <dbReference type="EMBL" id="QIX01151.1"/>
    </source>
</evidence>
<dbReference type="GO" id="GO:0005654">
    <property type="term" value="C:nucleoplasm"/>
    <property type="evidence" value="ECO:0007669"/>
    <property type="project" value="TreeGrafter"/>
</dbReference>
<dbReference type="SUPFAM" id="SSF52799">
    <property type="entry name" value="(Phosphotyrosine protein) phosphatases II"/>
    <property type="match status" value="1"/>
</dbReference>
<dbReference type="InterPro" id="IPR052449">
    <property type="entry name" value="STYX-Interacting_Phosphatase"/>
</dbReference>
<dbReference type="InterPro" id="IPR029021">
    <property type="entry name" value="Prot-tyrosine_phosphatase-like"/>
</dbReference>
<dbReference type="Gene3D" id="3.90.190.10">
    <property type="entry name" value="Protein tyrosine phosphatase superfamily"/>
    <property type="match status" value="1"/>
</dbReference>
<dbReference type="GO" id="GO:0140096">
    <property type="term" value="F:catalytic activity, acting on a protein"/>
    <property type="evidence" value="ECO:0007669"/>
    <property type="project" value="UniProtKB-ARBA"/>
</dbReference>
<accession>A0A6H0Y2L0</accession>
<dbReference type="PANTHER" id="PTHR46588">
    <property type="entry name" value="SERINE/THREONINE/TYROSINE-INTERACTING PROTEIN"/>
    <property type="match status" value="1"/>
</dbReference>
<evidence type="ECO:0000256" key="1">
    <source>
        <dbReference type="ARBA" id="ARBA00009649"/>
    </source>
</evidence>
<proteinExistence type="inferred from homology"/>
<dbReference type="InterPro" id="IPR000340">
    <property type="entry name" value="Dual-sp_phosphatase_cat-dom"/>
</dbReference>
<dbReference type="GO" id="GO:0070372">
    <property type="term" value="P:regulation of ERK1 and ERK2 cascade"/>
    <property type="evidence" value="ECO:0007669"/>
    <property type="project" value="TreeGrafter"/>
</dbReference>
<evidence type="ECO:0000313" key="5">
    <source>
        <dbReference type="Proteomes" id="UP000503462"/>
    </source>
</evidence>
<dbReference type="GO" id="GO:0005737">
    <property type="term" value="C:cytoplasm"/>
    <property type="evidence" value="ECO:0007669"/>
    <property type="project" value="TreeGrafter"/>
</dbReference>
<dbReference type="Pfam" id="PF00782">
    <property type="entry name" value="DSPc"/>
    <property type="match status" value="1"/>
</dbReference>
<name>A0A6H0Y2L0_9PEZI</name>
<dbReference type="OrthoDB" id="10252009at2759"/>
<dbReference type="InterPro" id="IPR000387">
    <property type="entry name" value="Tyr_Pase_dom"/>
</dbReference>